<dbReference type="InterPro" id="IPR002110">
    <property type="entry name" value="Ankyrin_rpt"/>
</dbReference>
<evidence type="ECO:0000313" key="5">
    <source>
        <dbReference type="EMBL" id="CAH0375310.1"/>
    </source>
</evidence>
<dbReference type="PANTHER" id="PTHR24189">
    <property type="entry name" value="MYOTROPHIN"/>
    <property type="match status" value="1"/>
</dbReference>
<feature type="repeat" description="ANK" evidence="3">
    <location>
        <begin position="132"/>
        <end position="164"/>
    </location>
</feature>
<dbReference type="PROSITE" id="PS50297">
    <property type="entry name" value="ANK_REP_REGION"/>
    <property type="match status" value="2"/>
</dbReference>
<dbReference type="Proteomes" id="UP000789595">
    <property type="component" value="Unassembled WGS sequence"/>
</dbReference>
<dbReference type="InterPro" id="IPR036770">
    <property type="entry name" value="Ankyrin_rpt-contain_sf"/>
</dbReference>
<dbReference type="PANTHER" id="PTHR24189:SF71">
    <property type="entry name" value="ANKYRIN REPEAT DOMAIN 39"/>
    <property type="match status" value="1"/>
</dbReference>
<proteinExistence type="predicted"/>
<feature type="compositionally biased region" description="Basic and acidic residues" evidence="4">
    <location>
        <begin position="9"/>
        <end position="22"/>
    </location>
</feature>
<organism evidence="5 6">
    <name type="scientific">Pelagomonas calceolata</name>
    <dbReference type="NCBI Taxonomy" id="35677"/>
    <lineage>
        <taxon>Eukaryota</taxon>
        <taxon>Sar</taxon>
        <taxon>Stramenopiles</taxon>
        <taxon>Ochrophyta</taxon>
        <taxon>Pelagophyceae</taxon>
        <taxon>Pelagomonadales</taxon>
        <taxon>Pelagomonadaceae</taxon>
        <taxon>Pelagomonas</taxon>
    </lineage>
</organism>
<evidence type="ECO:0000256" key="2">
    <source>
        <dbReference type="ARBA" id="ARBA00023043"/>
    </source>
</evidence>
<gene>
    <name evidence="5" type="ORF">PECAL_4P26390</name>
</gene>
<dbReference type="Pfam" id="PF12796">
    <property type="entry name" value="Ank_2"/>
    <property type="match status" value="1"/>
</dbReference>
<dbReference type="PROSITE" id="PS50088">
    <property type="entry name" value="ANK_REPEAT"/>
    <property type="match status" value="2"/>
</dbReference>
<feature type="repeat" description="ANK" evidence="3">
    <location>
        <begin position="98"/>
        <end position="131"/>
    </location>
</feature>
<keyword evidence="6" id="KW-1185">Reference proteome</keyword>
<evidence type="ECO:0000256" key="1">
    <source>
        <dbReference type="ARBA" id="ARBA00022737"/>
    </source>
</evidence>
<keyword evidence="2 3" id="KW-0040">ANK repeat</keyword>
<name>A0A8J2X1V4_9STRA</name>
<dbReference type="InterPro" id="IPR050745">
    <property type="entry name" value="Multifunctional_regulatory"/>
</dbReference>
<dbReference type="Gene3D" id="1.25.40.20">
    <property type="entry name" value="Ankyrin repeat-containing domain"/>
    <property type="match status" value="2"/>
</dbReference>
<dbReference type="SUPFAM" id="SSF48403">
    <property type="entry name" value="Ankyrin repeat"/>
    <property type="match status" value="1"/>
</dbReference>
<keyword evidence="1" id="KW-0677">Repeat</keyword>
<protein>
    <submittedName>
        <fullName evidence="5">Uncharacterized protein</fullName>
    </submittedName>
</protein>
<dbReference type="GO" id="GO:0005634">
    <property type="term" value="C:nucleus"/>
    <property type="evidence" value="ECO:0007669"/>
    <property type="project" value="TreeGrafter"/>
</dbReference>
<dbReference type="OrthoDB" id="1577640at2759"/>
<reference evidence="5" key="1">
    <citation type="submission" date="2021-11" db="EMBL/GenBank/DDBJ databases">
        <authorList>
            <consortium name="Genoscope - CEA"/>
            <person name="William W."/>
        </authorList>
    </citation>
    <scope>NUCLEOTIDE SEQUENCE</scope>
</reference>
<evidence type="ECO:0000256" key="4">
    <source>
        <dbReference type="SAM" id="MobiDB-lite"/>
    </source>
</evidence>
<dbReference type="GO" id="GO:0005737">
    <property type="term" value="C:cytoplasm"/>
    <property type="evidence" value="ECO:0007669"/>
    <property type="project" value="TreeGrafter"/>
</dbReference>
<comment type="caution">
    <text evidence="5">The sequence shown here is derived from an EMBL/GenBank/DDBJ whole genome shotgun (WGS) entry which is preliminary data.</text>
</comment>
<dbReference type="AlphaFoldDB" id="A0A8J2X1V4"/>
<dbReference type="SMART" id="SM00248">
    <property type="entry name" value="ANK"/>
    <property type="match status" value="5"/>
</dbReference>
<evidence type="ECO:0000313" key="6">
    <source>
        <dbReference type="Proteomes" id="UP000789595"/>
    </source>
</evidence>
<feature type="region of interest" description="Disordered" evidence="4">
    <location>
        <begin position="1"/>
        <end position="22"/>
    </location>
</feature>
<dbReference type="EMBL" id="CAKKNE010000004">
    <property type="protein sequence ID" value="CAH0375310.1"/>
    <property type="molecule type" value="Genomic_DNA"/>
</dbReference>
<evidence type="ECO:0000256" key="3">
    <source>
        <dbReference type="PROSITE-ProRule" id="PRU00023"/>
    </source>
</evidence>
<accession>A0A8J2X1V4</accession>
<sequence length="330" mass="36628">MAADSDDESPLHKAAFDRDPKALRQLLSQGAVDPNFSPNQRDGKFGRTPLHELCKNYSRGHRHKERSVICFELLRAAGADVNARENPTTQALQDGYIGGRRPLHWAAGNSARQHLVQRLIASGAHVDAVSDDGRTPLHHAARAGCADAACLLIRAGAEVNLRDSCLPHCFSGYTPLEAAVAWSENVKAFPILLRAGATLPDLRTDWALYEETEPRARWYIERVEDEGGFANLARLHLNKLTETFVPKFAGRLPPEIVRHVVSFWLHAGYYDEGGERVDEAKYDSLVADITRKVDEMASLKVVPRASRRARKLRHALEADLDSDDDWTAGS</sequence>